<sequence>MSVTGTTPTESSLLAAAEELQGELVALRRALHREPELGLELPRTQQRVLAALDGLPLEITLGTGLSSVTAVLRGGKPGGAVLLRADMDALPVQEASGVAYASQLAGRMHACGHDLHTAGLVGAAKLLCERRAQLRGDVVFMFQPGEEGHDGAAGMIAEGVLEAAGKPLDAAYALHVAANQVPQGMVASRPGTVMTASDVLTVTVRGRGGHGSAPHSALDPVPVACEMVTAIQGWTSRTFDIFDPVVVSVGSLHAGAQHNIIPETAVFEATVRSYSAASQERLAEGLPRLVHGIAAAHGLAAEVDYRVMYPVTVNEPTETAFALDAARALLGDAHVWVAPRPHSGSEDFSLVLAQVPGAMLLVGAIPEGADPATAPMNHSPEAVFDDAVLARQAALLATLAAERLDHAAPAAS</sequence>
<evidence type="ECO:0000313" key="2">
    <source>
        <dbReference type="EMBL" id="GGU49736.1"/>
    </source>
</evidence>
<reference evidence="3" key="1">
    <citation type="journal article" date="2019" name="Int. J. Syst. Evol. Microbiol.">
        <title>The Global Catalogue of Microorganisms (GCM) 10K type strain sequencing project: providing services to taxonomists for standard genome sequencing and annotation.</title>
        <authorList>
            <consortium name="The Broad Institute Genomics Platform"/>
            <consortium name="The Broad Institute Genome Sequencing Center for Infectious Disease"/>
            <person name="Wu L."/>
            <person name="Ma J."/>
        </authorList>
    </citation>
    <scope>NUCLEOTIDE SEQUENCE [LARGE SCALE GENOMIC DNA]</scope>
    <source>
        <strain evidence="3">JCM 3399</strain>
    </source>
</reference>
<dbReference type="SUPFAM" id="SSF53187">
    <property type="entry name" value="Zn-dependent exopeptidases"/>
    <property type="match status" value="1"/>
</dbReference>
<dbReference type="PANTHER" id="PTHR11014">
    <property type="entry name" value="PEPTIDASE M20 FAMILY MEMBER"/>
    <property type="match status" value="1"/>
</dbReference>
<organism evidence="2 3">
    <name type="scientific">Streptomyces albospinus</name>
    <dbReference type="NCBI Taxonomy" id="285515"/>
    <lineage>
        <taxon>Bacteria</taxon>
        <taxon>Bacillati</taxon>
        <taxon>Actinomycetota</taxon>
        <taxon>Actinomycetes</taxon>
        <taxon>Kitasatosporales</taxon>
        <taxon>Streptomycetaceae</taxon>
        <taxon>Streptomyces</taxon>
    </lineage>
</organism>
<name>A0ABQ2URM1_9ACTN</name>
<dbReference type="NCBIfam" id="TIGR01891">
    <property type="entry name" value="amidohydrolases"/>
    <property type="match status" value="1"/>
</dbReference>
<dbReference type="Proteomes" id="UP000654471">
    <property type="component" value="Unassembled WGS sequence"/>
</dbReference>
<gene>
    <name evidence="2" type="ORF">GCM10010211_12430</name>
</gene>
<dbReference type="EMBL" id="BMRP01000003">
    <property type="protein sequence ID" value="GGU49736.1"/>
    <property type="molecule type" value="Genomic_DNA"/>
</dbReference>
<dbReference type="Gene3D" id="3.40.630.10">
    <property type="entry name" value="Zn peptidases"/>
    <property type="match status" value="1"/>
</dbReference>
<evidence type="ECO:0000259" key="1">
    <source>
        <dbReference type="Pfam" id="PF07687"/>
    </source>
</evidence>
<accession>A0ABQ2URM1</accession>
<dbReference type="PANTHER" id="PTHR11014:SF63">
    <property type="entry name" value="METALLOPEPTIDASE, PUTATIVE (AFU_ORTHOLOGUE AFUA_6G09600)-RELATED"/>
    <property type="match status" value="1"/>
</dbReference>
<proteinExistence type="predicted"/>
<dbReference type="InterPro" id="IPR002933">
    <property type="entry name" value="Peptidase_M20"/>
</dbReference>
<dbReference type="RefSeq" id="WP_189297183.1">
    <property type="nucleotide sequence ID" value="NZ_BMRP01000003.1"/>
</dbReference>
<dbReference type="Gene3D" id="3.30.70.360">
    <property type="match status" value="1"/>
</dbReference>
<evidence type="ECO:0000313" key="3">
    <source>
        <dbReference type="Proteomes" id="UP000654471"/>
    </source>
</evidence>
<keyword evidence="3" id="KW-1185">Reference proteome</keyword>
<feature type="domain" description="Peptidase M20 dimerisation" evidence="1">
    <location>
        <begin position="201"/>
        <end position="282"/>
    </location>
</feature>
<comment type="caution">
    <text evidence="2">The sequence shown here is derived from an EMBL/GenBank/DDBJ whole genome shotgun (WGS) entry which is preliminary data.</text>
</comment>
<dbReference type="PIRSF" id="PIRSF005962">
    <property type="entry name" value="Pept_M20D_amidohydro"/>
    <property type="match status" value="1"/>
</dbReference>
<dbReference type="InterPro" id="IPR017439">
    <property type="entry name" value="Amidohydrolase"/>
</dbReference>
<dbReference type="InterPro" id="IPR036264">
    <property type="entry name" value="Bact_exopeptidase_dim_dom"/>
</dbReference>
<dbReference type="SUPFAM" id="SSF55031">
    <property type="entry name" value="Bacterial exopeptidase dimerisation domain"/>
    <property type="match status" value="1"/>
</dbReference>
<dbReference type="Pfam" id="PF01546">
    <property type="entry name" value="Peptidase_M20"/>
    <property type="match status" value="1"/>
</dbReference>
<dbReference type="CDD" id="cd03886">
    <property type="entry name" value="M20_Acy1"/>
    <property type="match status" value="1"/>
</dbReference>
<dbReference type="InterPro" id="IPR011650">
    <property type="entry name" value="Peptidase_M20_dimer"/>
</dbReference>
<dbReference type="Pfam" id="PF07687">
    <property type="entry name" value="M20_dimer"/>
    <property type="match status" value="1"/>
</dbReference>
<protein>
    <submittedName>
        <fullName evidence="2">Amidohydrolase</fullName>
    </submittedName>
</protein>